<evidence type="ECO:0000313" key="3">
    <source>
        <dbReference type="Proteomes" id="UP000271974"/>
    </source>
</evidence>
<feature type="compositionally biased region" description="Basic and acidic residues" evidence="1">
    <location>
        <begin position="349"/>
        <end position="365"/>
    </location>
</feature>
<sequence length="456" mass="50888">PQFVSWRCDWRRQLVCEHPALGDLVPRPPLLPIENADWWQGRGFLPSVLYDSEIYTRDDSADDEMADCEPVTPALTLRDFVRPGPWLSGCPPVYPSIAQEQCTSDPRMFQFVKSRKSNDEERTIIASSKARWSVRASEYRSSELLYATSSDRRSKHRSSSSYNSLRESRREKSIDKKKSSEGRISKDINSMTDADTNNNASVLWKASLRKEMFEEVGGSASGKPKRVKFSDTVTRITCGIEADDKPGANNAWIDDIVTQSESYAWNGPHSLELMPTHLETECRNHRGFANEREMLAAKRDVKTSDCLHSQETVPGRETRQRQAADIAPYKVLPNDRNIEGNMSKAQKKQQHDKTVSAVSHEHLTGDVKVLSKQLKNRKEYASASPARSTLSMHPFPVREGDSERMPKTDERTRTSLEVSTSDNRIGGLSKGAGHAPPTGGLSKGAGHAPSTGGLSK</sequence>
<dbReference type="OrthoDB" id="6163200at2759"/>
<reference evidence="2 3" key="1">
    <citation type="submission" date="2019-01" db="EMBL/GenBank/DDBJ databases">
        <title>A draft genome assembly of the solar-powered sea slug Elysia chlorotica.</title>
        <authorList>
            <person name="Cai H."/>
            <person name="Li Q."/>
            <person name="Fang X."/>
            <person name="Li J."/>
            <person name="Curtis N.E."/>
            <person name="Altenburger A."/>
            <person name="Shibata T."/>
            <person name="Feng M."/>
            <person name="Maeda T."/>
            <person name="Schwartz J.A."/>
            <person name="Shigenobu S."/>
            <person name="Lundholm N."/>
            <person name="Nishiyama T."/>
            <person name="Yang H."/>
            <person name="Hasebe M."/>
            <person name="Li S."/>
            <person name="Pierce S.K."/>
            <person name="Wang J."/>
        </authorList>
    </citation>
    <scope>NUCLEOTIDE SEQUENCE [LARGE SCALE GENOMIC DNA]</scope>
    <source>
        <strain evidence="2">EC2010</strain>
        <tissue evidence="2">Whole organism of an adult</tissue>
    </source>
</reference>
<evidence type="ECO:0000256" key="1">
    <source>
        <dbReference type="SAM" id="MobiDB-lite"/>
    </source>
</evidence>
<organism evidence="2 3">
    <name type="scientific">Elysia chlorotica</name>
    <name type="common">Eastern emerald elysia</name>
    <name type="synonym">Sea slug</name>
    <dbReference type="NCBI Taxonomy" id="188477"/>
    <lineage>
        <taxon>Eukaryota</taxon>
        <taxon>Metazoa</taxon>
        <taxon>Spiralia</taxon>
        <taxon>Lophotrochozoa</taxon>
        <taxon>Mollusca</taxon>
        <taxon>Gastropoda</taxon>
        <taxon>Heterobranchia</taxon>
        <taxon>Euthyneura</taxon>
        <taxon>Panpulmonata</taxon>
        <taxon>Sacoglossa</taxon>
        <taxon>Placobranchoidea</taxon>
        <taxon>Plakobranchidae</taxon>
        <taxon>Elysia</taxon>
    </lineage>
</organism>
<feature type="compositionally biased region" description="Basic and acidic residues" evidence="1">
    <location>
        <begin position="396"/>
        <end position="414"/>
    </location>
</feature>
<gene>
    <name evidence="2" type="ORF">EGW08_020540</name>
</gene>
<dbReference type="AlphaFoldDB" id="A0A3S0Z8D2"/>
<feature type="region of interest" description="Disordered" evidence="1">
    <location>
        <begin position="147"/>
        <end position="195"/>
    </location>
</feature>
<accession>A0A3S0Z8D2</accession>
<name>A0A3S0Z8D2_ELYCH</name>
<keyword evidence="3" id="KW-1185">Reference proteome</keyword>
<dbReference type="Proteomes" id="UP000271974">
    <property type="component" value="Unassembled WGS sequence"/>
</dbReference>
<feature type="region of interest" description="Disordered" evidence="1">
    <location>
        <begin position="304"/>
        <end position="456"/>
    </location>
</feature>
<comment type="caution">
    <text evidence="2">The sequence shown here is derived from an EMBL/GenBank/DDBJ whole genome shotgun (WGS) entry which is preliminary data.</text>
</comment>
<feature type="non-terminal residue" evidence="2">
    <location>
        <position position="1"/>
    </location>
</feature>
<protein>
    <submittedName>
        <fullName evidence="2">Uncharacterized protein</fullName>
    </submittedName>
</protein>
<feature type="compositionally biased region" description="Basic and acidic residues" evidence="1">
    <location>
        <begin position="166"/>
        <end position="186"/>
    </location>
</feature>
<feature type="non-terminal residue" evidence="2">
    <location>
        <position position="456"/>
    </location>
</feature>
<proteinExistence type="predicted"/>
<evidence type="ECO:0000313" key="2">
    <source>
        <dbReference type="EMBL" id="RUS71696.1"/>
    </source>
</evidence>
<dbReference type="EMBL" id="RQTK01001173">
    <property type="protein sequence ID" value="RUS71696.1"/>
    <property type="molecule type" value="Genomic_DNA"/>
</dbReference>